<name>A0ABV0CTF4_9SPHN</name>
<gene>
    <name evidence="2" type="ORF">ABDJ38_02390</name>
</gene>
<evidence type="ECO:0008006" key="4">
    <source>
        <dbReference type="Google" id="ProtNLM"/>
    </source>
</evidence>
<comment type="caution">
    <text evidence="2">The sequence shown here is derived from an EMBL/GenBank/DDBJ whole genome shotgun (WGS) entry which is preliminary data.</text>
</comment>
<proteinExistence type="predicted"/>
<sequence length="175" mass="18495">MTRIGSLRAMAVAASLFAASAAVAQAERDWSGIEGCAVIDDSAARHACLDRELAALGLLDRATVASAPPAPVAPPVTAQTELRTAETREKMVYEETAPREPVISEMASTVAAASLDRRQGLEVEAANGTRWRSTSSVSLRRAPRAGVPFAVEQGALGSYNCRIESSTYFKCEPLS</sequence>
<keyword evidence="1" id="KW-0732">Signal</keyword>
<evidence type="ECO:0000313" key="2">
    <source>
        <dbReference type="EMBL" id="MEN7536020.1"/>
    </source>
</evidence>
<keyword evidence="3" id="KW-1185">Reference proteome</keyword>
<dbReference type="Proteomes" id="UP001484535">
    <property type="component" value="Unassembled WGS sequence"/>
</dbReference>
<dbReference type="EMBL" id="JBDLBR010000001">
    <property type="protein sequence ID" value="MEN7536020.1"/>
    <property type="molecule type" value="Genomic_DNA"/>
</dbReference>
<feature type="chain" id="PRO_5045727835" description="Ig-like domain-containing protein" evidence="1">
    <location>
        <begin position="25"/>
        <end position="175"/>
    </location>
</feature>
<feature type="signal peptide" evidence="1">
    <location>
        <begin position="1"/>
        <end position="24"/>
    </location>
</feature>
<protein>
    <recommendedName>
        <fullName evidence="4">Ig-like domain-containing protein</fullName>
    </recommendedName>
</protein>
<evidence type="ECO:0000256" key="1">
    <source>
        <dbReference type="SAM" id="SignalP"/>
    </source>
</evidence>
<evidence type="ECO:0000313" key="3">
    <source>
        <dbReference type="Proteomes" id="UP001484535"/>
    </source>
</evidence>
<dbReference type="RefSeq" id="WP_346783476.1">
    <property type="nucleotide sequence ID" value="NZ_JBDLBR010000001.1"/>
</dbReference>
<reference evidence="2 3" key="1">
    <citation type="submission" date="2024-05" db="EMBL/GenBank/DDBJ databases">
        <authorList>
            <person name="Park S."/>
        </authorList>
    </citation>
    <scope>NUCLEOTIDE SEQUENCE [LARGE SCALE GENOMIC DNA]</scope>
    <source>
        <strain evidence="2 3">DGU5</strain>
    </source>
</reference>
<organism evidence="2 3">
    <name type="scientific">Aurantiacibacter flavus</name>
    <dbReference type="NCBI Taxonomy" id="3145232"/>
    <lineage>
        <taxon>Bacteria</taxon>
        <taxon>Pseudomonadati</taxon>
        <taxon>Pseudomonadota</taxon>
        <taxon>Alphaproteobacteria</taxon>
        <taxon>Sphingomonadales</taxon>
        <taxon>Erythrobacteraceae</taxon>
        <taxon>Aurantiacibacter</taxon>
    </lineage>
</organism>
<accession>A0ABV0CTF4</accession>